<evidence type="ECO:0000256" key="3">
    <source>
        <dbReference type="SAM" id="MobiDB-lite"/>
    </source>
</evidence>
<evidence type="ECO:0000256" key="1">
    <source>
        <dbReference type="ARBA" id="ARBA00004370"/>
    </source>
</evidence>
<organism evidence="5 6">
    <name type="scientific">Mycolicibacterium mucogenicum</name>
    <name type="common">Mycobacterium mucogenicum</name>
    <dbReference type="NCBI Taxonomy" id="56689"/>
    <lineage>
        <taxon>Bacteria</taxon>
        <taxon>Bacillati</taxon>
        <taxon>Actinomycetota</taxon>
        <taxon>Actinomycetes</taxon>
        <taxon>Mycobacteriales</taxon>
        <taxon>Mycobacteriaceae</taxon>
        <taxon>Mycolicibacterium</taxon>
    </lineage>
</organism>
<dbReference type="AlphaFoldDB" id="A0A1A3GK58"/>
<sequence length="218" mass="23203">MINQAEAEALAAEELAAAARARADGLRARAADSASDPADAETGTPQESSTGRWRRLRRPKLKTVLATVAVLASAALLAATAYMFHYDRQFAGDLQRKAEFAAAASQAVVTLMSIDGTKAEDNVQQIIANSTGQFRDDFQADAKDFVQVARESKAATKATVRSATVESMTPDSAVVLVTAATTVSNTAGANQQPRNWRLSVTMIRDGAQLKMSKVEFVP</sequence>
<gene>
    <name evidence="5" type="ORF">A5630_00485</name>
</gene>
<dbReference type="GO" id="GO:0016020">
    <property type="term" value="C:membrane"/>
    <property type="evidence" value="ECO:0007669"/>
    <property type="project" value="UniProtKB-SubCell"/>
</dbReference>
<accession>A0A1A3GK58</accession>
<feature type="transmembrane region" description="Helical" evidence="4">
    <location>
        <begin position="64"/>
        <end position="84"/>
    </location>
</feature>
<dbReference type="PANTHER" id="PTHR37042:SF4">
    <property type="entry name" value="OUTER MEMBRANE PROTEIN RV1973"/>
    <property type="match status" value="1"/>
</dbReference>
<reference evidence="5 6" key="1">
    <citation type="submission" date="2016-06" db="EMBL/GenBank/DDBJ databases">
        <authorList>
            <person name="Kjaerup R.B."/>
            <person name="Dalgaard T.S."/>
            <person name="Juul-Madsen H.R."/>
        </authorList>
    </citation>
    <scope>NUCLEOTIDE SEQUENCE [LARGE SCALE GENOMIC DNA]</scope>
    <source>
        <strain evidence="5 6">1127319.6</strain>
    </source>
</reference>
<dbReference type="Proteomes" id="UP000093898">
    <property type="component" value="Unassembled WGS sequence"/>
</dbReference>
<evidence type="ECO:0000313" key="6">
    <source>
        <dbReference type="Proteomes" id="UP000093898"/>
    </source>
</evidence>
<dbReference type="EMBL" id="LZLC01000259">
    <property type="protein sequence ID" value="OBJ35791.1"/>
    <property type="molecule type" value="Genomic_DNA"/>
</dbReference>
<keyword evidence="4" id="KW-1133">Transmembrane helix</keyword>
<feature type="region of interest" description="Disordered" evidence="3">
    <location>
        <begin position="28"/>
        <end position="55"/>
    </location>
</feature>
<proteinExistence type="predicted"/>
<evidence type="ECO:0000313" key="5">
    <source>
        <dbReference type="EMBL" id="OBJ35791.1"/>
    </source>
</evidence>
<evidence type="ECO:0008006" key="7">
    <source>
        <dbReference type="Google" id="ProtNLM"/>
    </source>
</evidence>
<protein>
    <recommendedName>
        <fullName evidence="7">Mammalian cell entry protein</fullName>
    </recommendedName>
</protein>
<comment type="caution">
    <text evidence="5">The sequence shown here is derived from an EMBL/GenBank/DDBJ whole genome shotgun (WGS) entry which is preliminary data.</text>
</comment>
<dbReference type="PANTHER" id="PTHR37042">
    <property type="entry name" value="OUTER MEMBRANE PROTEIN RV1973"/>
    <property type="match status" value="1"/>
</dbReference>
<evidence type="ECO:0000256" key="4">
    <source>
        <dbReference type="SAM" id="Phobius"/>
    </source>
</evidence>
<keyword evidence="4" id="KW-0812">Transmembrane</keyword>
<dbReference type="STRING" id="56689.GCA_001291445_05124"/>
<comment type="subcellular location">
    <subcellularLocation>
        <location evidence="1">Membrane</location>
    </subcellularLocation>
</comment>
<keyword evidence="2 4" id="KW-0472">Membrane</keyword>
<name>A0A1A3GK58_MYCMU</name>
<evidence type="ECO:0000256" key="2">
    <source>
        <dbReference type="ARBA" id="ARBA00023136"/>
    </source>
</evidence>